<evidence type="ECO:0000313" key="7">
    <source>
        <dbReference type="EMBL" id="KIW13496.1"/>
    </source>
</evidence>
<feature type="active site" description="Proton donor" evidence="2">
    <location>
        <position position="560"/>
    </location>
</feature>
<keyword evidence="3" id="KW-0274">FAD</keyword>
<dbReference type="InterPro" id="IPR036188">
    <property type="entry name" value="FAD/NAD-bd_sf"/>
</dbReference>
<keyword evidence="4" id="KW-0732">Signal</keyword>
<dbReference type="Gene3D" id="3.30.560.10">
    <property type="entry name" value="Glucose Oxidase, domain 3"/>
    <property type="match status" value="1"/>
</dbReference>
<feature type="domain" description="Glucose-methanol-choline oxidoreductase C-terminal" evidence="6">
    <location>
        <begin position="475"/>
        <end position="612"/>
    </location>
</feature>
<reference evidence="7 8" key="1">
    <citation type="submission" date="2015-01" db="EMBL/GenBank/DDBJ databases">
        <title>The Genome Sequence of Exophiala spinifera CBS89968.</title>
        <authorList>
            <consortium name="The Broad Institute Genomics Platform"/>
            <person name="Cuomo C."/>
            <person name="de Hoog S."/>
            <person name="Gorbushina A."/>
            <person name="Stielow B."/>
            <person name="Teixiera M."/>
            <person name="Abouelleil A."/>
            <person name="Chapman S.B."/>
            <person name="Priest M."/>
            <person name="Young S.K."/>
            <person name="Wortman J."/>
            <person name="Nusbaum C."/>
            <person name="Birren B."/>
        </authorList>
    </citation>
    <scope>NUCLEOTIDE SEQUENCE [LARGE SCALE GENOMIC DNA]</scope>
    <source>
        <strain evidence="7 8">CBS 89968</strain>
    </source>
</reference>
<comment type="similarity">
    <text evidence="1">Belongs to the GMC oxidoreductase family.</text>
</comment>
<dbReference type="Pfam" id="PF00732">
    <property type="entry name" value="GMC_oxred_N"/>
    <property type="match status" value="1"/>
</dbReference>
<evidence type="ECO:0008006" key="9">
    <source>
        <dbReference type="Google" id="ProtNLM"/>
    </source>
</evidence>
<feature type="signal peptide" evidence="4">
    <location>
        <begin position="1"/>
        <end position="25"/>
    </location>
</feature>
<protein>
    <recommendedName>
        <fullName evidence="9">Glucose-methanol-choline oxidoreductase N-terminal domain-containing protein</fullName>
    </recommendedName>
</protein>
<feature type="binding site" evidence="3">
    <location>
        <position position="123"/>
    </location>
    <ligand>
        <name>FAD</name>
        <dbReference type="ChEBI" id="CHEBI:57692"/>
    </ligand>
</feature>
<dbReference type="InterPro" id="IPR012132">
    <property type="entry name" value="GMC_OxRdtase"/>
</dbReference>
<dbReference type="EMBL" id="KN847497">
    <property type="protein sequence ID" value="KIW13496.1"/>
    <property type="molecule type" value="Genomic_DNA"/>
</dbReference>
<evidence type="ECO:0000256" key="2">
    <source>
        <dbReference type="PIRSR" id="PIRSR000137-1"/>
    </source>
</evidence>
<feature type="binding site" evidence="3">
    <location>
        <position position="270"/>
    </location>
    <ligand>
        <name>FAD</name>
        <dbReference type="ChEBI" id="CHEBI:57692"/>
    </ligand>
</feature>
<comment type="cofactor">
    <cofactor evidence="3">
        <name>FAD</name>
        <dbReference type="ChEBI" id="CHEBI:57692"/>
    </cofactor>
</comment>
<dbReference type="RefSeq" id="XP_016233712.1">
    <property type="nucleotide sequence ID" value="XM_016383009.1"/>
</dbReference>
<dbReference type="PANTHER" id="PTHR11552:SF115">
    <property type="entry name" value="DEHYDROGENASE XPTC-RELATED"/>
    <property type="match status" value="1"/>
</dbReference>
<organism evidence="7 8">
    <name type="scientific">Exophiala spinifera</name>
    <dbReference type="NCBI Taxonomy" id="91928"/>
    <lineage>
        <taxon>Eukaryota</taxon>
        <taxon>Fungi</taxon>
        <taxon>Dikarya</taxon>
        <taxon>Ascomycota</taxon>
        <taxon>Pezizomycotina</taxon>
        <taxon>Eurotiomycetes</taxon>
        <taxon>Chaetothyriomycetidae</taxon>
        <taxon>Chaetothyriales</taxon>
        <taxon>Herpotrichiellaceae</taxon>
        <taxon>Exophiala</taxon>
    </lineage>
</organism>
<dbReference type="HOGENOM" id="CLU_002865_6_1_1"/>
<proteinExistence type="inferred from homology"/>
<dbReference type="OrthoDB" id="269227at2759"/>
<sequence length="623" mass="66713">MSFLGGWHASAVLALALSAVSTAIALPEGSGSNDTPSTLNCSEQQFDYVIVGGGLSGLVVANRLSENSKVSVLVLEFGPFDRSNTTLWPVNAQSLNTKDMFNITSAPEPGLDGQRYPVFAGAVPGGGSTVNGMEFDRASSSDYDFEALGNPGWNWNGLFPYFKKSTDFTPPPPAIEAMYNYTWNEAAYGKGPLQASFPDFQYPDNFPFFSAFKEQGVPFIKEHALGNATGVFFTPASEDPKKKTRSSSLNAYYDPVSSRKNLKMLAQYQVTEVVFDGNLTAQGVKATDRTSGNQYQFTATKEVILAAGGVHTPHVLQLSGVGPKDVLTAAGVTVKLDFPAVGSNFQDHPTAYLNWNVSNRFPYPGILQENATYNAEALALYLNNLTGPYTKAQANSAAFPTLDMITKDGSSIISSLLAQEPSQYLPPIYNNSQQLLAGFLAQRKLLASQIATGSVAVMELPFGGSGSLPNAIEKPLSRGTVHLNASDPQGEPVVTFYAFTNPVDKVILGKMVNFTRGIMSSDALTYLDPIETVPGPQFQTEDEIFNQLLAASALNPSFAHPSCSCPMMPQDLGGVVSSDLLVYGTNKLSIVDCSILPIIPAAHLQATMYAVAEKAADIIKSRD</sequence>
<feature type="chain" id="PRO_5002236908" description="Glucose-methanol-choline oxidoreductase N-terminal domain-containing protein" evidence="4">
    <location>
        <begin position="26"/>
        <end position="623"/>
    </location>
</feature>
<evidence type="ECO:0000259" key="6">
    <source>
        <dbReference type="Pfam" id="PF05199"/>
    </source>
</evidence>
<dbReference type="GO" id="GO:0044550">
    <property type="term" value="P:secondary metabolite biosynthetic process"/>
    <property type="evidence" value="ECO:0007669"/>
    <property type="project" value="TreeGrafter"/>
</dbReference>
<evidence type="ECO:0000256" key="1">
    <source>
        <dbReference type="ARBA" id="ARBA00010790"/>
    </source>
</evidence>
<dbReference type="Gene3D" id="3.50.50.60">
    <property type="entry name" value="FAD/NAD(P)-binding domain"/>
    <property type="match status" value="1"/>
</dbReference>
<evidence type="ECO:0000313" key="8">
    <source>
        <dbReference type="Proteomes" id="UP000053328"/>
    </source>
</evidence>
<dbReference type="PIRSF" id="PIRSF000137">
    <property type="entry name" value="Alcohol_oxidase"/>
    <property type="match status" value="1"/>
</dbReference>
<dbReference type="GO" id="GO:0050660">
    <property type="term" value="F:flavin adenine dinucleotide binding"/>
    <property type="evidence" value="ECO:0007669"/>
    <property type="project" value="InterPro"/>
</dbReference>
<dbReference type="SUPFAM" id="SSF54373">
    <property type="entry name" value="FAD-linked reductases, C-terminal domain"/>
    <property type="match status" value="1"/>
</dbReference>
<dbReference type="Proteomes" id="UP000053328">
    <property type="component" value="Unassembled WGS sequence"/>
</dbReference>
<dbReference type="PANTHER" id="PTHR11552">
    <property type="entry name" value="GLUCOSE-METHANOL-CHOLINE GMC OXIDOREDUCTASE"/>
    <property type="match status" value="1"/>
</dbReference>
<dbReference type="AlphaFoldDB" id="A0A0D1YEL4"/>
<keyword evidence="3" id="KW-0285">Flavoprotein</keyword>
<dbReference type="Pfam" id="PF05199">
    <property type="entry name" value="GMC_oxred_C"/>
    <property type="match status" value="1"/>
</dbReference>
<accession>A0A0D1YEL4</accession>
<evidence type="ECO:0000256" key="4">
    <source>
        <dbReference type="SAM" id="SignalP"/>
    </source>
</evidence>
<keyword evidence="8" id="KW-1185">Reference proteome</keyword>
<feature type="active site" description="Proton acceptor" evidence="2">
    <location>
        <position position="603"/>
    </location>
</feature>
<dbReference type="GeneID" id="27335767"/>
<evidence type="ECO:0000256" key="3">
    <source>
        <dbReference type="PIRSR" id="PIRSR000137-2"/>
    </source>
</evidence>
<dbReference type="STRING" id="91928.A0A0D1YEL4"/>
<dbReference type="VEuPathDB" id="FungiDB:PV08_08684"/>
<evidence type="ECO:0000259" key="5">
    <source>
        <dbReference type="Pfam" id="PF00732"/>
    </source>
</evidence>
<dbReference type="GO" id="GO:0016614">
    <property type="term" value="F:oxidoreductase activity, acting on CH-OH group of donors"/>
    <property type="evidence" value="ECO:0007669"/>
    <property type="project" value="InterPro"/>
</dbReference>
<dbReference type="InterPro" id="IPR000172">
    <property type="entry name" value="GMC_OxRdtase_N"/>
</dbReference>
<name>A0A0D1YEL4_9EURO</name>
<dbReference type="InterPro" id="IPR007867">
    <property type="entry name" value="GMC_OxRtase_C"/>
</dbReference>
<dbReference type="SUPFAM" id="SSF51905">
    <property type="entry name" value="FAD/NAD(P)-binding domain"/>
    <property type="match status" value="1"/>
</dbReference>
<gene>
    <name evidence="7" type="ORF">PV08_08684</name>
</gene>
<feature type="domain" description="Glucose-methanol-choline oxidoreductase N-terminal" evidence="5">
    <location>
        <begin position="46"/>
        <end position="349"/>
    </location>
</feature>